<dbReference type="Proteomes" id="UP000021315">
    <property type="component" value="Unassembled WGS sequence"/>
</dbReference>
<proteinExistence type="inferred from homology"/>
<dbReference type="RefSeq" id="WP_171047322.1">
    <property type="nucleotide sequence ID" value="NZ_JDST02000021.1"/>
</dbReference>
<dbReference type="PANTHER" id="PTHR45694:SF18">
    <property type="entry name" value="GLUTAREDOXIN-1-RELATED"/>
    <property type="match status" value="1"/>
</dbReference>
<dbReference type="EMBL" id="CP058708">
    <property type="protein sequence ID" value="QLH49611.1"/>
    <property type="molecule type" value="Genomic_DNA"/>
</dbReference>
<keyword evidence="5 6" id="KW-0676">Redox-active center</keyword>
<protein>
    <recommendedName>
        <fullName evidence="6">Glutaredoxin</fullName>
    </recommendedName>
</protein>
<keyword evidence="10" id="KW-1185">Reference proteome</keyword>
<dbReference type="Proteomes" id="UP000509684">
    <property type="component" value="Chromosome"/>
</dbReference>
<gene>
    <name evidence="8" type="primary">grxC</name>
    <name evidence="8" type="ORF">AW06_001284</name>
    <name evidence="9" type="ORF">HWD57_07330</name>
</gene>
<evidence type="ECO:0000313" key="8">
    <source>
        <dbReference type="EMBL" id="KFB77590.1"/>
    </source>
</evidence>
<evidence type="ECO:0000313" key="10">
    <source>
        <dbReference type="Proteomes" id="UP000021315"/>
    </source>
</evidence>
<accession>A0A080MAY7</accession>
<dbReference type="PANTHER" id="PTHR45694">
    <property type="entry name" value="GLUTAREDOXIN 2"/>
    <property type="match status" value="1"/>
</dbReference>
<accession>A0A7D5NBD7</accession>
<reference evidence="9" key="3">
    <citation type="submission" date="2020-06" db="EMBL/GenBank/DDBJ databases">
        <authorList>
            <person name="Arumugam K."/>
            <person name="Besarab I."/>
            <person name="Haryono M."/>
            <person name="Bagci C."/>
            <person name="Beier S."/>
            <person name="Buchfink B."/>
            <person name="Gorska A."/>
            <person name="Qiu G."/>
            <person name="Huson D.H."/>
            <person name="Williams R.B."/>
        </authorList>
    </citation>
    <scope>NUCLEOTIDE SEQUENCE</scope>
    <source>
        <strain evidence="9">SSA1</strain>
    </source>
</reference>
<sequence length="91" mass="10137">MTAMPRVLMYSTAVCPYCIRAEQLLRARGVVDIEKVRIDLDPKRRAEMLERTARRTVPQIYIGETHVGGSDELIALDRAGKLTPLLAGEGI</sequence>
<dbReference type="AlphaFoldDB" id="A0A080MAY7"/>
<dbReference type="CDD" id="cd03418">
    <property type="entry name" value="GRX_GRXb_1_3_like"/>
    <property type="match status" value="1"/>
</dbReference>
<name>A0A080MAY7_9PROT</name>
<evidence type="ECO:0000259" key="7">
    <source>
        <dbReference type="Pfam" id="PF00462"/>
    </source>
</evidence>
<dbReference type="GO" id="GO:0005737">
    <property type="term" value="C:cytoplasm"/>
    <property type="evidence" value="ECO:0007669"/>
    <property type="project" value="TreeGrafter"/>
</dbReference>
<dbReference type="Gene3D" id="3.40.30.10">
    <property type="entry name" value="Glutaredoxin"/>
    <property type="match status" value="1"/>
</dbReference>
<evidence type="ECO:0000256" key="1">
    <source>
        <dbReference type="ARBA" id="ARBA00007787"/>
    </source>
</evidence>
<dbReference type="InterPro" id="IPR036249">
    <property type="entry name" value="Thioredoxin-like_sf"/>
</dbReference>
<dbReference type="STRING" id="1453999.AW06_001284"/>
<evidence type="ECO:0000256" key="4">
    <source>
        <dbReference type="ARBA" id="ARBA00023157"/>
    </source>
</evidence>
<dbReference type="Pfam" id="PF00462">
    <property type="entry name" value="Glutaredoxin"/>
    <property type="match status" value="1"/>
</dbReference>
<dbReference type="SUPFAM" id="SSF52833">
    <property type="entry name" value="Thioredoxin-like"/>
    <property type="match status" value="1"/>
</dbReference>
<dbReference type="NCBIfam" id="TIGR02181">
    <property type="entry name" value="GRX_bact"/>
    <property type="match status" value="1"/>
</dbReference>
<dbReference type="InterPro" id="IPR011767">
    <property type="entry name" value="GLR_AS"/>
</dbReference>
<organism evidence="8 10">
    <name type="scientific">Candidatus Accumulibacter cognatus</name>
    <dbReference type="NCBI Taxonomy" id="2954383"/>
    <lineage>
        <taxon>Bacteria</taxon>
        <taxon>Pseudomonadati</taxon>
        <taxon>Pseudomonadota</taxon>
        <taxon>Betaproteobacteria</taxon>
        <taxon>Candidatus Accumulibacter</taxon>
    </lineage>
</organism>
<keyword evidence="6" id="KW-0963">Cytoplasm</keyword>
<feature type="domain" description="Glutaredoxin" evidence="7">
    <location>
        <begin position="7"/>
        <end position="67"/>
    </location>
</feature>
<evidence type="ECO:0000256" key="2">
    <source>
        <dbReference type="ARBA" id="ARBA00022448"/>
    </source>
</evidence>
<dbReference type="GO" id="GO:0045454">
    <property type="term" value="P:cell redox homeostasis"/>
    <property type="evidence" value="ECO:0007669"/>
    <property type="project" value="InterPro"/>
</dbReference>
<dbReference type="InterPro" id="IPR002109">
    <property type="entry name" value="Glutaredoxin"/>
</dbReference>
<dbReference type="InterPro" id="IPR014025">
    <property type="entry name" value="Glutaredoxin_subgr"/>
</dbReference>
<dbReference type="GO" id="GO:0034599">
    <property type="term" value="P:cellular response to oxidative stress"/>
    <property type="evidence" value="ECO:0007669"/>
    <property type="project" value="TreeGrafter"/>
</dbReference>
<evidence type="ECO:0000313" key="11">
    <source>
        <dbReference type="Proteomes" id="UP000509684"/>
    </source>
</evidence>
<keyword evidence="2 6" id="KW-0813">Transport</keyword>
<evidence type="ECO:0000256" key="6">
    <source>
        <dbReference type="RuleBase" id="RU364065"/>
    </source>
</evidence>
<dbReference type="PRINTS" id="PR00160">
    <property type="entry name" value="GLUTAREDOXIN"/>
</dbReference>
<comment type="similarity">
    <text evidence="1 6">Belongs to the glutaredoxin family.</text>
</comment>
<comment type="function">
    <text evidence="6">Has a glutathione-disulfide oxidoreductase activity in the presence of NADPH and glutathione reductase. Reduces low molecular weight disulfides and proteins.</text>
</comment>
<evidence type="ECO:0000256" key="3">
    <source>
        <dbReference type="ARBA" id="ARBA00022982"/>
    </source>
</evidence>
<keyword evidence="4" id="KW-1015">Disulfide bond</keyword>
<keyword evidence="3 6" id="KW-0249">Electron transport</keyword>
<dbReference type="KEGG" id="acog:HWD57_07330"/>
<evidence type="ECO:0000313" key="9">
    <source>
        <dbReference type="EMBL" id="QLH49611.1"/>
    </source>
</evidence>
<dbReference type="EMBL" id="JDST02000021">
    <property type="protein sequence ID" value="KFB77590.1"/>
    <property type="molecule type" value="Genomic_DNA"/>
</dbReference>
<dbReference type="InterPro" id="IPR011900">
    <property type="entry name" value="GRX_bact"/>
</dbReference>
<dbReference type="PROSITE" id="PS00195">
    <property type="entry name" value="GLUTAREDOXIN_1"/>
    <property type="match status" value="1"/>
</dbReference>
<reference evidence="9 11" key="2">
    <citation type="journal article" date="2019" name="Microbiome">
        <title>Annotated bacterial chromosomes from frame-shift-corrected long-read metagenomic data.</title>
        <authorList>
            <person name="Arumugam K."/>
            <person name="Bagci C."/>
            <person name="Bessarab I."/>
            <person name="Beier S."/>
            <person name="Buchfink B."/>
            <person name="Gorska A."/>
            <person name="Qiu G."/>
            <person name="Huson D.H."/>
            <person name="Williams R.B.H."/>
        </authorList>
    </citation>
    <scope>NUCLEOTIDE SEQUENCE [LARGE SCALE GENOMIC DNA]</scope>
    <source>
        <strain evidence="9">SSA1</strain>
    </source>
</reference>
<dbReference type="PROSITE" id="PS51354">
    <property type="entry name" value="GLUTAREDOXIN_2"/>
    <property type="match status" value="1"/>
</dbReference>
<evidence type="ECO:0000256" key="5">
    <source>
        <dbReference type="ARBA" id="ARBA00023284"/>
    </source>
</evidence>
<dbReference type="GO" id="GO:0015038">
    <property type="term" value="F:glutathione disulfide oxidoreductase activity"/>
    <property type="evidence" value="ECO:0007669"/>
    <property type="project" value="UniProtKB-UniRule"/>
</dbReference>
<reference evidence="8 10" key="1">
    <citation type="submission" date="2014-02" db="EMBL/GenBank/DDBJ databases">
        <title>Expanding our view of genomic diversity in Candidatus Accumulibacter clades.</title>
        <authorList>
            <person name="Skennerton C.T."/>
            <person name="Barr J.J."/>
            <person name="Slater F.R."/>
            <person name="Bond P.L."/>
            <person name="Tyson G.W."/>
        </authorList>
    </citation>
    <scope>NUCLEOTIDE SEQUENCE [LARGE SCALE GENOMIC DNA]</scope>
    <source>
        <strain evidence="10">SK-02</strain>
    </source>
</reference>